<dbReference type="Proteomes" id="UP000235145">
    <property type="component" value="Unassembled WGS sequence"/>
</dbReference>
<keyword evidence="3" id="KW-1185">Reference proteome</keyword>
<organism evidence="2 3">
    <name type="scientific">Lactuca sativa</name>
    <name type="common">Garden lettuce</name>
    <dbReference type="NCBI Taxonomy" id="4236"/>
    <lineage>
        <taxon>Eukaryota</taxon>
        <taxon>Viridiplantae</taxon>
        <taxon>Streptophyta</taxon>
        <taxon>Embryophyta</taxon>
        <taxon>Tracheophyta</taxon>
        <taxon>Spermatophyta</taxon>
        <taxon>Magnoliopsida</taxon>
        <taxon>eudicotyledons</taxon>
        <taxon>Gunneridae</taxon>
        <taxon>Pentapetalae</taxon>
        <taxon>asterids</taxon>
        <taxon>campanulids</taxon>
        <taxon>Asterales</taxon>
        <taxon>Asteraceae</taxon>
        <taxon>Cichorioideae</taxon>
        <taxon>Cichorieae</taxon>
        <taxon>Lactucinae</taxon>
        <taxon>Lactuca</taxon>
    </lineage>
</organism>
<name>A0A9R1XC06_LACSA</name>
<feature type="region of interest" description="Disordered" evidence="1">
    <location>
        <begin position="24"/>
        <end position="45"/>
    </location>
</feature>
<gene>
    <name evidence="2" type="ORF">LSAT_V11C500289030</name>
</gene>
<evidence type="ECO:0000313" key="2">
    <source>
        <dbReference type="EMBL" id="KAJ0206769.1"/>
    </source>
</evidence>
<reference evidence="2 3" key="1">
    <citation type="journal article" date="2017" name="Nat. Commun.">
        <title>Genome assembly with in vitro proximity ligation data and whole-genome triplication in lettuce.</title>
        <authorList>
            <person name="Reyes-Chin-Wo S."/>
            <person name="Wang Z."/>
            <person name="Yang X."/>
            <person name="Kozik A."/>
            <person name="Arikit S."/>
            <person name="Song C."/>
            <person name="Xia L."/>
            <person name="Froenicke L."/>
            <person name="Lavelle D.O."/>
            <person name="Truco M.J."/>
            <person name="Xia R."/>
            <person name="Zhu S."/>
            <person name="Xu C."/>
            <person name="Xu H."/>
            <person name="Xu X."/>
            <person name="Cox K."/>
            <person name="Korf I."/>
            <person name="Meyers B.C."/>
            <person name="Michelmore R.W."/>
        </authorList>
    </citation>
    <scope>NUCLEOTIDE SEQUENCE [LARGE SCALE GENOMIC DNA]</scope>
    <source>
        <strain evidence="3">cv. Salinas</strain>
        <tissue evidence="2">Seedlings</tissue>
    </source>
</reference>
<accession>A0A9R1XC06</accession>
<comment type="caution">
    <text evidence="2">The sequence shown here is derived from an EMBL/GenBank/DDBJ whole genome shotgun (WGS) entry which is preliminary data.</text>
</comment>
<dbReference type="EMBL" id="NBSK02000005">
    <property type="protein sequence ID" value="KAJ0206769.1"/>
    <property type="molecule type" value="Genomic_DNA"/>
</dbReference>
<protein>
    <submittedName>
        <fullName evidence="2">Uncharacterized protein</fullName>
    </submittedName>
</protein>
<sequence>MECISGIKVVLIQLRCFLVPATSSKGARPSMLEGKSGYGSTMQDSPKFRSGDYPAATQKYFQKIMWKLNKFIAKESLPTYPVGFAIEPDKENGSSSNIIWKSCT</sequence>
<evidence type="ECO:0000256" key="1">
    <source>
        <dbReference type="SAM" id="MobiDB-lite"/>
    </source>
</evidence>
<proteinExistence type="predicted"/>
<dbReference type="AlphaFoldDB" id="A0A9R1XC06"/>
<evidence type="ECO:0000313" key="3">
    <source>
        <dbReference type="Proteomes" id="UP000235145"/>
    </source>
</evidence>